<accession>A0A8S1EVY7</accession>
<keyword evidence="3" id="KW-1185">Reference proteome</keyword>
<evidence type="ECO:0000313" key="2">
    <source>
        <dbReference type="EMBL" id="CAB3403672.1"/>
    </source>
</evidence>
<name>A0A8S1EVY7_9PELO</name>
<dbReference type="EMBL" id="CADEPM010000003">
    <property type="protein sequence ID" value="CAB3403672.1"/>
    <property type="molecule type" value="Genomic_DNA"/>
</dbReference>
<feature type="region of interest" description="Disordered" evidence="1">
    <location>
        <begin position="144"/>
        <end position="164"/>
    </location>
</feature>
<comment type="caution">
    <text evidence="2">The sequence shown here is derived from an EMBL/GenBank/DDBJ whole genome shotgun (WGS) entry which is preliminary data.</text>
</comment>
<dbReference type="Proteomes" id="UP000494206">
    <property type="component" value="Unassembled WGS sequence"/>
</dbReference>
<feature type="compositionally biased region" description="Acidic residues" evidence="1">
    <location>
        <begin position="30"/>
        <end position="42"/>
    </location>
</feature>
<sequence length="232" mass="26302">MDSDDEAPPLLTPIDGIHIQKKKVIKKEEETLENGENGDQEDNDKFKPKNIAEALSRINMRSLRPRKTDSPRPEDTARRLTKKRKSVTENDCEKTFLQPMKKVTAVRGRRPSYGLFYPHINHEPINPIEDMLRKQPPVRVDVAVSRGQNSDGPSSSSSTSAQMSPDQIRTMLGNKFAAVGVPNLIIEETSVHNMLIGCMVMNGLNRLEKNRPALHPKLCEDIYNLFNRYKVT</sequence>
<gene>
    <name evidence="2" type="ORF">CBOVIS_LOCUS6108</name>
</gene>
<evidence type="ECO:0000313" key="3">
    <source>
        <dbReference type="Proteomes" id="UP000494206"/>
    </source>
</evidence>
<organism evidence="2 3">
    <name type="scientific">Caenorhabditis bovis</name>
    <dbReference type="NCBI Taxonomy" id="2654633"/>
    <lineage>
        <taxon>Eukaryota</taxon>
        <taxon>Metazoa</taxon>
        <taxon>Ecdysozoa</taxon>
        <taxon>Nematoda</taxon>
        <taxon>Chromadorea</taxon>
        <taxon>Rhabditida</taxon>
        <taxon>Rhabditina</taxon>
        <taxon>Rhabditomorpha</taxon>
        <taxon>Rhabditoidea</taxon>
        <taxon>Rhabditidae</taxon>
        <taxon>Peloderinae</taxon>
        <taxon>Caenorhabditis</taxon>
    </lineage>
</organism>
<protein>
    <submittedName>
        <fullName evidence="2">Uncharacterized protein</fullName>
    </submittedName>
</protein>
<reference evidence="2 3" key="1">
    <citation type="submission" date="2020-04" db="EMBL/GenBank/DDBJ databases">
        <authorList>
            <person name="Laetsch R D."/>
            <person name="Stevens L."/>
            <person name="Kumar S."/>
            <person name="Blaxter L. M."/>
        </authorList>
    </citation>
    <scope>NUCLEOTIDE SEQUENCE [LARGE SCALE GENOMIC DNA]</scope>
</reference>
<feature type="region of interest" description="Disordered" evidence="1">
    <location>
        <begin position="1"/>
        <end position="92"/>
    </location>
</feature>
<dbReference type="OrthoDB" id="10669067at2759"/>
<feature type="compositionally biased region" description="Low complexity" evidence="1">
    <location>
        <begin position="150"/>
        <end position="164"/>
    </location>
</feature>
<proteinExistence type="predicted"/>
<feature type="compositionally biased region" description="Basic and acidic residues" evidence="1">
    <location>
        <begin position="66"/>
        <end position="78"/>
    </location>
</feature>
<dbReference type="AlphaFoldDB" id="A0A8S1EVY7"/>
<evidence type="ECO:0000256" key="1">
    <source>
        <dbReference type="SAM" id="MobiDB-lite"/>
    </source>
</evidence>